<evidence type="ECO:0000256" key="4">
    <source>
        <dbReference type="ARBA" id="ARBA00022989"/>
    </source>
</evidence>
<dbReference type="Pfam" id="PF00482">
    <property type="entry name" value="T2SSF"/>
    <property type="match status" value="1"/>
</dbReference>
<keyword evidence="4 6" id="KW-1133">Transmembrane helix</keyword>
<feature type="domain" description="Type II secretion system protein GspF" evidence="7">
    <location>
        <begin position="193"/>
        <end position="321"/>
    </location>
</feature>
<feature type="transmembrane region" description="Helical" evidence="6">
    <location>
        <begin position="155"/>
        <end position="174"/>
    </location>
</feature>
<feature type="transmembrane region" description="Helical" evidence="6">
    <location>
        <begin position="20"/>
        <end position="39"/>
    </location>
</feature>
<evidence type="ECO:0000256" key="3">
    <source>
        <dbReference type="ARBA" id="ARBA00022692"/>
    </source>
</evidence>
<evidence type="ECO:0000256" key="1">
    <source>
        <dbReference type="ARBA" id="ARBA00004651"/>
    </source>
</evidence>
<feature type="transmembrane region" description="Helical" evidence="6">
    <location>
        <begin position="306"/>
        <end position="329"/>
    </location>
</feature>
<evidence type="ECO:0000313" key="8">
    <source>
        <dbReference type="EMBL" id="SMC14462.1"/>
    </source>
</evidence>
<dbReference type="InterPro" id="IPR018076">
    <property type="entry name" value="T2SS_GspF_dom"/>
</dbReference>
<sequence length="334" mass="36590">MLEHLDKIALGLGITPETLVMVGFGFGAILIFLGFATLVTSRNPAAERMSAASAGDRYTARLNKGLLRPLSDKPGRIMKAFVPDDDAKRSQLQDKLAQAGYAGAGALWKFTLVRTVLALVLPALFLAVLFVGKMPGLMLPIELPDAITQLTTLQIFQVLTLLVGMGYFAPLYWLRGRVSERQLRVQEAFPNALDLMQISVDAGMGFDAAMTRVGNELVNVSPDIAFEFLTVQMQVQAGRSRDVAMHDMATRTGVETVRSFANVVQQSMQFGTSMSDALNTYSKEMRDYREMQAQEMANKLPVKMSAVLASLMLPALVLLTLGPVVIRYIRFYGG</sequence>
<evidence type="ECO:0000313" key="9">
    <source>
        <dbReference type="Proteomes" id="UP000193224"/>
    </source>
</evidence>
<gene>
    <name evidence="8" type="ORF">ROA7745_04329</name>
</gene>
<dbReference type="OrthoDB" id="9810662at2"/>
<evidence type="ECO:0000256" key="2">
    <source>
        <dbReference type="ARBA" id="ARBA00022475"/>
    </source>
</evidence>
<comment type="subcellular location">
    <subcellularLocation>
        <location evidence="1">Cell membrane</location>
        <topology evidence="1">Multi-pass membrane protein</topology>
    </subcellularLocation>
</comment>
<dbReference type="EMBL" id="FWXB01000027">
    <property type="protein sequence ID" value="SMC14462.1"/>
    <property type="molecule type" value="Genomic_DNA"/>
</dbReference>
<dbReference type="PANTHER" id="PTHR35007">
    <property type="entry name" value="INTEGRAL MEMBRANE PROTEIN-RELATED"/>
    <property type="match status" value="1"/>
</dbReference>
<reference evidence="8 9" key="1">
    <citation type="submission" date="2017-03" db="EMBL/GenBank/DDBJ databases">
        <authorList>
            <person name="Afonso C.L."/>
            <person name="Miller P.J."/>
            <person name="Scott M.A."/>
            <person name="Spackman E."/>
            <person name="Goraichik I."/>
            <person name="Dimitrov K.M."/>
            <person name="Suarez D.L."/>
            <person name="Swayne D.E."/>
        </authorList>
    </citation>
    <scope>NUCLEOTIDE SEQUENCE [LARGE SCALE GENOMIC DNA]</scope>
    <source>
        <strain evidence="8 9">CECT 7745</strain>
    </source>
</reference>
<evidence type="ECO:0000256" key="5">
    <source>
        <dbReference type="ARBA" id="ARBA00023136"/>
    </source>
</evidence>
<keyword evidence="9" id="KW-1185">Reference proteome</keyword>
<dbReference type="PANTHER" id="PTHR35007:SF2">
    <property type="entry name" value="PILUS ASSEMBLE PROTEIN"/>
    <property type="match status" value="1"/>
</dbReference>
<dbReference type="GO" id="GO:0005886">
    <property type="term" value="C:plasma membrane"/>
    <property type="evidence" value="ECO:0007669"/>
    <property type="project" value="UniProtKB-SubCell"/>
</dbReference>
<feature type="transmembrane region" description="Helical" evidence="6">
    <location>
        <begin position="116"/>
        <end position="135"/>
    </location>
</feature>
<dbReference type="RefSeq" id="WP_085802357.1">
    <property type="nucleotide sequence ID" value="NZ_FWXB01000027.1"/>
</dbReference>
<proteinExistence type="predicted"/>
<evidence type="ECO:0000259" key="7">
    <source>
        <dbReference type="Pfam" id="PF00482"/>
    </source>
</evidence>
<accession>A0A1X7BY11</accession>
<keyword evidence="2" id="KW-1003">Cell membrane</keyword>
<keyword evidence="5 6" id="KW-0472">Membrane</keyword>
<organism evidence="8 9">
    <name type="scientific">Roseovarius aestuarii</name>
    <dbReference type="NCBI Taxonomy" id="475083"/>
    <lineage>
        <taxon>Bacteria</taxon>
        <taxon>Pseudomonadati</taxon>
        <taxon>Pseudomonadota</taxon>
        <taxon>Alphaproteobacteria</taxon>
        <taxon>Rhodobacterales</taxon>
        <taxon>Roseobacteraceae</taxon>
        <taxon>Roseovarius</taxon>
    </lineage>
</organism>
<dbReference type="AlphaFoldDB" id="A0A1X7BY11"/>
<keyword evidence="3 6" id="KW-0812">Transmembrane</keyword>
<evidence type="ECO:0000256" key="6">
    <source>
        <dbReference type="SAM" id="Phobius"/>
    </source>
</evidence>
<protein>
    <submittedName>
        <fullName evidence="8">Bacterial type II secretion system protein F domain protein</fullName>
    </submittedName>
</protein>
<dbReference type="Proteomes" id="UP000193224">
    <property type="component" value="Unassembled WGS sequence"/>
</dbReference>
<name>A0A1X7BY11_9RHOB</name>